<dbReference type="PANTHER" id="PTHR46425:SF1">
    <property type="entry name" value="TRANSCRIPTION TERMINATION FACTOR RHO"/>
    <property type="match status" value="1"/>
</dbReference>
<dbReference type="EMBL" id="CASHTH010001543">
    <property type="protein sequence ID" value="CAI8016601.1"/>
    <property type="molecule type" value="Genomic_DNA"/>
</dbReference>
<feature type="region of interest" description="Disordered" evidence="1">
    <location>
        <begin position="132"/>
        <end position="154"/>
    </location>
</feature>
<comment type="caution">
    <text evidence="2">The sequence shown here is derived from an EMBL/GenBank/DDBJ whole genome shotgun (WGS) entry which is preliminary data.</text>
</comment>
<dbReference type="GO" id="GO:0008186">
    <property type="term" value="F:ATP-dependent activity, acting on RNA"/>
    <property type="evidence" value="ECO:0007669"/>
    <property type="project" value="InterPro"/>
</dbReference>
<dbReference type="PANTHER" id="PTHR46425">
    <property type="entry name" value="TRANSCRIPTION TERMINATION FACTOR RHO"/>
    <property type="match status" value="1"/>
</dbReference>
<sequence>MVLDSLTRLARAFNVKLPSSGKTLSGGMDPLALYPPKQFFGAARNCEEGGSLTIVATALVETGSRLDDLIYEEFKGTGNMELHLDRTMSDRRIYPAVSMERSGTGHEELLQSPETLRQVWYEGYLRLTDTNGDGRYSESDTQSTNWGARVRDADGSGESDAAVLGVASGSVTIEYRDSGGRRRTLRIAIDYEPPRIDIDQPRHGSSSDDHSPDFVGTFEDNDSGLAQDSFRLVVDNDSDSSRNFALDSIVPEFPVRGSGPGGSVTRREDYVGYSTSSDDPFGVIDPRRLFDLGDDSCSRNQDRCYIEADNYNDGAGSGRFDDSVRLRLDGDEQEFGVDFQAFVVDIAGNVGFSDADRDDPYFIGDLGQEESNERYAPNVLGYYSAHIIGLDEKDPEISTMRSATGYYGRDRDDDPVPDRSGVMLVFDGPINPSSIGLGTFYVELDDGSEAEVVDVDVDEEHVFLKLADELDSDETPYVGISAGESIRDFAGNITSGRELPRFEANDGISPRLTVTLSGGSGRGEEHEGPDRLTNSFINIHVESDEPLQGTPTFVVVCESLSWEETVNGRTIEYDIDDFIANRRGAFPSEPGEVSGTDYTCGYNRDRDSRGDPFQLTERSMNSRPGENWEIEWRNTRSGIASLENGRLRVVAFARDRSRHVRDGRPVQSWGASSTDFTLDTEFLSPLRPGGGEVQPDDNSTSTELRPFVFIEFDEPTTVTLDSVTLDGVEIKDDFTNQETNRFVYWPPSMSRGEHEIVVEATDAAGNPLEFDLEFVSTQRGDFVLDLVTGWNAVSVPADPIDTNIETVFTNPAIQAVIGWDTQGWRVAVRRDGVWESSQTFGTLTSIRARYGYWVKSESFVQQRVALRGTIRRSDGVVPSLYEIPTLTAGTSSA</sequence>
<protein>
    <submittedName>
        <fullName evidence="2">Transcription termination factor Rho</fullName>
    </submittedName>
</protein>
<keyword evidence="3" id="KW-1185">Reference proteome</keyword>
<dbReference type="AlphaFoldDB" id="A0AA35WGM5"/>
<proteinExistence type="predicted"/>
<reference evidence="2" key="1">
    <citation type="submission" date="2023-03" db="EMBL/GenBank/DDBJ databases">
        <authorList>
            <person name="Steffen K."/>
            <person name="Cardenas P."/>
        </authorList>
    </citation>
    <scope>NUCLEOTIDE SEQUENCE</scope>
</reference>
<evidence type="ECO:0000256" key="1">
    <source>
        <dbReference type="SAM" id="MobiDB-lite"/>
    </source>
</evidence>
<accession>A0AA35WGM5</accession>
<dbReference type="InterPro" id="IPR004665">
    <property type="entry name" value="Term_rho"/>
</dbReference>
<dbReference type="Proteomes" id="UP001174909">
    <property type="component" value="Unassembled WGS sequence"/>
</dbReference>
<evidence type="ECO:0000313" key="3">
    <source>
        <dbReference type="Proteomes" id="UP001174909"/>
    </source>
</evidence>
<dbReference type="InterPro" id="IPR027417">
    <property type="entry name" value="P-loop_NTPase"/>
</dbReference>
<dbReference type="SUPFAM" id="SSF52540">
    <property type="entry name" value="P-loop containing nucleoside triphosphate hydrolases"/>
    <property type="match status" value="1"/>
</dbReference>
<name>A0AA35WGM5_GEOBA</name>
<dbReference type="GO" id="GO:0005524">
    <property type="term" value="F:ATP binding"/>
    <property type="evidence" value="ECO:0007669"/>
    <property type="project" value="InterPro"/>
</dbReference>
<organism evidence="2 3">
    <name type="scientific">Geodia barretti</name>
    <name type="common">Barrett's horny sponge</name>
    <dbReference type="NCBI Taxonomy" id="519541"/>
    <lineage>
        <taxon>Eukaryota</taxon>
        <taxon>Metazoa</taxon>
        <taxon>Porifera</taxon>
        <taxon>Demospongiae</taxon>
        <taxon>Heteroscleromorpha</taxon>
        <taxon>Tetractinellida</taxon>
        <taxon>Astrophorina</taxon>
        <taxon>Geodiidae</taxon>
        <taxon>Geodia</taxon>
    </lineage>
</organism>
<dbReference type="GO" id="GO:0003723">
    <property type="term" value="F:RNA binding"/>
    <property type="evidence" value="ECO:0007669"/>
    <property type="project" value="InterPro"/>
</dbReference>
<feature type="region of interest" description="Disordered" evidence="1">
    <location>
        <begin position="589"/>
        <end position="622"/>
    </location>
</feature>
<dbReference type="GO" id="GO:0006353">
    <property type="term" value="P:DNA-templated transcription termination"/>
    <property type="evidence" value="ECO:0007669"/>
    <property type="project" value="InterPro"/>
</dbReference>
<dbReference type="Gene3D" id="3.40.50.300">
    <property type="entry name" value="P-loop containing nucleotide triphosphate hydrolases"/>
    <property type="match status" value="1"/>
</dbReference>
<gene>
    <name evidence="2" type="ORF">GBAR_LOCUS10170</name>
</gene>
<evidence type="ECO:0000313" key="2">
    <source>
        <dbReference type="EMBL" id="CAI8016601.1"/>
    </source>
</evidence>